<accession>A0A2N8K9G3</accession>
<keyword evidence="1" id="KW-0808">Transferase</keyword>
<evidence type="ECO:0000313" key="3">
    <source>
        <dbReference type="Proteomes" id="UP000235994"/>
    </source>
</evidence>
<gene>
    <name evidence="2" type="ORF">C1I89_31475</name>
</gene>
<dbReference type="AlphaFoldDB" id="A0A2N8K9G3"/>
<sequence length="220" mass="23962">MHAAIDILAATVNRLRTGKGSRVEASLFDTSLAFRGYVMQSFGERGTEPRRWGSAHESLCPYQVFQASDSPILLGVANDALWQVFCREVDARALAEDTRFATNAGRVAHREEVLAAVTALLVRDTRDAWTERFSRVGIPCAPILSVSEVLAHPHTLASGMIQKLPRGDDAALQVVSQPLRFDGERCAAHGPPPALSEHTREILASLGYGSDEIDRITGQD</sequence>
<evidence type="ECO:0008006" key="4">
    <source>
        <dbReference type="Google" id="ProtNLM"/>
    </source>
</evidence>
<keyword evidence="3" id="KW-1185">Reference proteome</keyword>
<dbReference type="InterPro" id="IPR050483">
    <property type="entry name" value="CoA-transferase_III_domain"/>
</dbReference>
<dbReference type="Gene3D" id="3.30.1540.10">
    <property type="entry name" value="formyl-coa transferase, domain 3"/>
    <property type="match status" value="1"/>
</dbReference>
<dbReference type="InterPro" id="IPR044855">
    <property type="entry name" value="CoA-Trfase_III_dom3_sf"/>
</dbReference>
<dbReference type="InterPro" id="IPR023606">
    <property type="entry name" value="CoA-Trfase_III_dom_1_sf"/>
</dbReference>
<dbReference type="Pfam" id="PF02515">
    <property type="entry name" value="CoA_transf_3"/>
    <property type="match status" value="1"/>
</dbReference>
<name>A0A2N8K9G3_9BURK</name>
<dbReference type="Proteomes" id="UP000235994">
    <property type="component" value="Unassembled WGS sequence"/>
</dbReference>
<dbReference type="GO" id="GO:0008410">
    <property type="term" value="F:CoA-transferase activity"/>
    <property type="evidence" value="ECO:0007669"/>
    <property type="project" value="TreeGrafter"/>
</dbReference>
<dbReference type="SUPFAM" id="SSF89796">
    <property type="entry name" value="CoA-transferase family III (CaiB/BaiF)"/>
    <property type="match status" value="1"/>
</dbReference>
<dbReference type="EMBL" id="POQS01000012">
    <property type="protein sequence ID" value="PND30101.1"/>
    <property type="molecule type" value="Genomic_DNA"/>
</dbReference>
<dbReference type="PANTHER" id="PTHR48207:SF3">
    <property type="entry name" value="SUCCINATE--HYDROXYMETHYLGLUTARATE COA-TRANSFERASE"/>
    <property type="match status" value="1"/>
</dbReference>
<dbReference type="InterPro" id="IPR003673">
    <property type="entry name" value="CoA-Trfase_fam_III"/>
</dbReference>
<evidence type="ECO:0000256" key="1">
    <source>
        <dbReference type="ARBA" id="ARBA00022679"/>
    </source>
</evidence>
<protein>
    <recommendedName>
        <fullName evidence="4">CoA:oxalate CoA-transferase</fullName>
    </recommendedName>
</protein>
<comment type="caution">
    <text evidence="2">The sequence shown here is derived from an EMBL/GenBank/DDBJ whole genome shotgun (WGS) entry which is preliminary data.</text>
</comment>
<reference evidence="2 3" key="1">
    <citation type="submission" date="2018-01" db="EMBL/GenBank/DDBJ databases">
        <title>The draft genome of an aniline degradation strain ANB-1.</title>
        <authorList>
            <person name="Zhang L."/>
            <person name="Jiang J."/>
        </authorList>
    </citation>
    <scope>NUCLEOTIDE SEQUENCE [LARGE SCALE GENOMIC DNA]</scope>
    <source>
        <strain evidence="2 3">ANB-1</strain>
    </source>
</reference>
<dbReference type="Gene3D" id="3.40.50.10540">
    <property type="entry name" value="Crotonobetainyl-coa:carnitine coa-transferase, domain 1"/>
    <property type="match status" value="1"/>
</dbReference>
<evidence type="ECO:0000313" key="2">
    <source>
        <dbReference type="EMBL" id="PND30101.1"/>
    </source>
</evidence>
<dbReference type="PANTHER" id="PTHR48207">
    <property type="entry name" value="SUCCINATE--HYDROXYMETHYLGLUTARATE COA-TRANSFERASE"/>
    <property type="match status" value="1"/>
</dbReference>
<proteinExistence type="predicted"/>
<organism evidence="2 3">
    <name type="scientific">Achromobacter pulmonis</name>
    <dbReference type="NCBI Taxonomy" id="1389932"/>
    <lineage>
        <taxon>Bacteria</taxon>
        <taxon>Pseudomonadati</taxon>
        <taxon>Pseudomonadota</taxon>
        <taxon>Betaproteobacteria</taxon>
        <taxon>Burkholderiales</taxon>
        <taxon>Alcaligenaceae</taxon>
        <taxon>Achromobacter</taxon>
    </lineage>
</organism>